<dbReference type="GO" id="GO:0007166">
    <property type="term" value="P:cell surface receptor signaling pathway"/>
    <property type="evidence" value="ECO:0007669"/>
    <property type="project" value="InterPro"/>
</dbReference>
<protein>
    <submittedName>
        <fullName evidence="1">Uncharacterized protein</fullName>
    </submittedName>
</protein>
<evidence type="ECO:0000313" key="1">
    <source>
        <dbReference type="EMBL" id="KAJ7750790.1"/>
    </source>
</evidence>
<evidence type="ECO:0000313" key="2">
    <source>
        <dbReference type="Proteomes" id="UP001215598"/>
    </source>
</evidence>
<reference evidence="1" key="1">
    <citation type="submission" date="2023-03" db="EMBL/GenBank/DDBJ databases">
        <title>Massive genome expansion in bonnet fungi (Mycena s.s.) driven by repeated elements and novel gene families across ecological guilds.</title>
        <authorList>
            <consortium name="Lawrence Berkeley National Laboratory"/>
            <person name="Harder C.B."/>
            <person name="Miyauchi S."/>
            <person name="Viragh M."/>
            <person name="Kuo A."/>
            <person name="Thoen E."/>
            <person name="Andreopoulos B."/>
            <person name="Lu D."/>
            <person name="Skrede I."/>
            <person name="Drula E."/>
            <person name="Henrissat B."/>
            <person name="Morin E."/>
            <person name="Kohler A."/>
            <person name="Barry K."/>
            <person name="LaButti K."/>
            <person name="Morin E."/>
            <person name="Salamov A."/>
            <person name="Lipzen A."/>
            <person name="Mereny Z."/>
            <person name="Hegedus B."/>
            <person name="Baldrian P."/>
            <person name="Stursova M."/>
            <person name="Weitz H."/>
            <person name="Taylor A."/>
            <person name="Grigoriev I.V."/>
            <person name="Nagy L.G."/>
            <person name="Martin F."/>
            <person name="Kauserud H."/>
        </authorList>
    </citation>
    <scope>NUCLEOTIDE SEQUENCE</scope>
    <source>
        <strain evidence="1">CBHHK182m</strain>
    </source>
</reference>
<organism evidence="1 2">
    <name type="scientific">Mycena metata</name>
    <dbReference type="NCBI Taxonomy" id="1033252"/>
    <lineage>
        <taxon>Eukaryota</taxon>
        <taxon>Fungi</taxon>
        <taxon>Dikarya</taxon>
        <taxon>Basidiomycota</taxon>
        <taxon>Agaricomycotina</taxon>
        <taxon>Agaricomycetes</taxon>
        <taxon>Agaricomycetidae</taxon>
        <taxon>Agaricales</taxon>
        <taxon>Marasmiineae</taxon>
        <taxon>Mycenaceae</taxon>
        <taxon>Mycena</taxon>
    </lineage>
</organism>
<dbReference type="CDD" id="cd21037">
    <property type="entry name" value="MLKL_NTD"/>
    <property type="match status" value="1"/>
</dbReference>
<dbReference type="AlphaFoldDB" id="A0AAD7IWH8"/>
<sequence>MRPTFPNLGKRPRFPTVKLKSRRSEACADVLSTSLLALKESADAFPPLKSVVGSVLVLWDIAEGAKLSKAEARGIARRTETILKVIADAVPDPSSISAPMQLSINRFIVLLDEIRTKMERICLSGRISRVIHLNRNQATLREIKSQLDDAYSDVLAASILRGETQREEILGQQAIYHQHTHSSIKQLKKQILLSQVVILFGEP</sequence>
<proteinExistence type="predicted"/>
<dbReference type="Gene3D" id="1.20.930.20">
    <property type="entry name" value="Adaptor protein Cbl, N-terminal domain"/>
    <property type="match status" value="1"/>
</dbReference>
<comment type="caution">
    <text evidence="1">The sequence shown here is derived from an EMBL/GenBank/DDBJ whole genome shotgun (WGS) entry which is preliminary data.</text>
</comment>
<dbReference type="InterPro" id="IPR036537">
    <property type="entry name" value="Adaptor_Cbl_N_dom_sf"/>
</dbReference>
<keyword evidence="2" id="KW-1185">Reference proteome</keyword>
<dbReference type="InterPro" id="IPR059179">
    <property type="entry name" value="MLKL-like_MCAfunc"/>
</dbReference>
<dbReference type="Proteomes" id="UP001215598">
    <property type="component" value="Unassembled WGS sequence"/>
</dbReference>
<accession>A0AAD7IWH8</accession>
<gene>
    <name evidence="1" type="ORF">B0H16DRAFT_845256</name>
</gene>
<name>A0AAD7IWH8_9AGAR</name>
<dbReference type="EMBL" id="JARKIB010000064">
    <property type="protein sequence ID" value="KAJ7750790.1"/>
    <property type="molecule type" value="Genomic_DNA"/>
</dbReference>